<keyword evidence="14" id="KW-1185">Reference proteome</keyword>
<dbReference type="GO" id="GO:0015630">
    <property type="term" value="C:microtubule cytoskeleton"/>
    <property type="evidence" value="ECO:0007669"/>
    <property type="project" value="UniProtKB-UniRule"/>
</dbReference>
<dbReference type="KEGG" id="aqu:100632256"/>
<protein>
    <recommendedName>
        <fullName evidence="10">Tektin</fullName>
    </recommendedName>
</protein>
<dbReference type="GO" id="GO:0005930">
    <property type="term" value="C:axoneme"/>
    <property type="evidence" value="ECO:0007669"/>
    <property type="project" value="UniProtKB-SubCell"/>
</dbReference>
<feature type="compositionally biased region" description="Polar residues" evidence="12">
    <location>
        <begin position="16"/>
        <end position="26"/>
    </location>
</feature>
<evidence type="ECO:0000256" key="5">
    <source>
        <dbReference type="ARBA" id="ARBA00023054"/>
    </source>
</evidence>
<keyword evidence="3" id="KW-0963">Cytoplasm</keyword>
<dbReference type="GO" id="GO:0060271">
    <property type="term" value="P:cilium assembly"/>
    <property type="evidence" value="ECO:0007669"/>
    <property type="project" value="UniProtKB-UniRule"/>
</dbReference>
<gene>
    <name evidence="13" type="primary">100632256</name>
</gene>
<dbReference type="GO" id="GO:0060294">
    <property type="term" value="P:cilium movement involved in cell motility"/>
    <property type="evidence" value="ECO:0007669"/>
    <property type="project" value="UniProtKB-UniRule"/>
</dbReference>
<keyword evidence="5 11" id="KW-0175">Coiled coil</keyword>
<evidence type="ECO:0000256" key="11">
    <source>
        <dbReference type="SAM" id="Coils"/>
    </source>
</evidence>
<dbReference type="OrthoDB" id="10054259at2759"/>
<name>A0A1X7TYF8_AMPQE</name>
<reference evidence="13" key="2">
    <citation type="submission" date="2017-05" db="UniProtKB">
        <authorList>
            <consortium name="EnsemblMetazoa"/>
        </authorList>
    </citation>
    <scope>IDENTIFICATION</scope>
</reference>
<evidence type="ECO:0000256" key="2">
    <source>
        <dbReference type="ARBA" id="ARBA00007209"/>
    </source>
</evidence>
<dbReference type="GO" id="GO:0005634">
    <property type="term" value="C:nucleus"/>
    <property type="evidence" value="ECO:0007669"/>
    <property type="project" value="TreeGrafter"/>
</dbReference>
<feature type="compositionally biased region" description="Basic and acidic residues" evidence="12">
    <location>
        <begin position="27"/>
        <end position="38"/>
    </location>
</feature>
<evidence type="ECO:0000256" key="9">
    <source>
        <dbReference type="ARBA" id="ARBA00045224"/>
    </source>
</evidence>
<feature type="coiled-coil region" evidence="11">
    <location>
        <begin position="349"/>
        <end position="376"/>
    </location>
</feature>
<dbReference type="EnsemblMetazoa" id="Aqu2.1.20539_001">
    <property type="protein sequence ID" value="Aqu2.1.20539_001"/>
    <property type="gene ID" value="Aqu2.1.20539"/>
</dbReference>
<organism evidence="13">
    <name type="scientific">Amphimedon queenslandica</name>
    <name type="common">Sponge</name>
    <dbReference type="NCBI Taxonomy" id="400682"/>
    <lineage>
        <taxon>Eukaryota</taxon>
        <taxon>Metazoa</taxon>
        <taxon>Porifera</taxon>
        <taxon>Demospongiae</taxon>
        <taxon>Heteroscleromorpha</taxon>
        <taxon>Haplosclerida</taxon>
        <taxon>Niphatidae</taxon>
        <taxon>Amphimedon</taxon>
    </lineage>
</organism>
<proteinExistence type="inferred from homology"/>
<keyword evidence="8 10" id="KW-0966">Cell projection</keyword>
<evidence type="ECO:0000313" key="13">
    <source>
        <dbReference type="EnsemblMetazoa" id="Aqu2.1.20539_001"/>
    </source>
</evidence>
<feature type="coiled-coil region" evidence="11">
    <location>
        <begin position="74"/>
        <end position="101"/>
    </location>
</feature>
<evidence type="ECO:0000256" key="7">
    <source>
        <dbReference type="ARBA" id="ARBA00023212"/>
    </source>
</evidence>
<reference evidence="14" key="1">
    <citation type="journal article" date="2010" name="Nature">
        <title>The Amphimedon queenslandica genome and the evolution of animal complexity.</title>
        <authorList>
            <person name="Srivastava M."/>
            <person name="Simakov O."/>
            <person name="Chapman J."/>
            <person name="Fahey B."/>
            <person name="Gauthier M.E."/>
            <person name="Mitros T."/>
            <person name="Richards G.S."/>
            <person name="Conaco C."/>
            <person name="Dacre M."/>
            <person name="Hellsten U."/>
            <person name="Larroux C."/>
            <person name="Putnam N.H."/>
            <person name="Stanke M."/>
            <person name="Adamska M."/>
            <person name="Darling A."/>
            <person name="Degnan S.M."/>
            <person name="Oakley T.H."/>
            <person name="Plachetzki D.C."/>
            <person name="Zhai Y."/>
            <person name="Adamski M."/>
            <person name="Calcino A."/>
            <person name="Cummins S.F."/>
            <person name="Goodstein D.M."/>
            <person name="Harris C."/>
            <person name="Jackson D.J."/>
            <person name="Leys S.P."/>
            <person name="Shu S."/>
            <person name="Woodcroft B.J."/>
            <person name="Vervoort M."/>
            <person name="Kosik K.S."/>
            <person name="Manning G."/>
            <person name="Degnan B.M."/>
            <person name="Rokhsar D.S."/>
        </authorList>
    </citation>
    <scope>NUCLEOTIDE SEQUENCE [LARGE SCALE GENOMIC DNA]</scope>
</reference>
<evidence type="ECO:0000256" key="10">
    <source>
        <dbReference type="RuleBase" id="RU367040"/>
    </source>
</evidence>
<dbReference type="InterPro" id="IPR048256">
    <property type="entry name" value="Tektin-like"/>
</dbReference>
<dbReference type="Pfam" id="PF03148">
    <property type="entry name" value="Tektin"/>
    <property type="match status" value="1"/>
</dbReference>
<evidence type="ECO:0000256" key="8">
    <source>
        <dbReference type="ARBA" id="ARBA00023273"/>
    </source>
</evidence>
<evidence type="ECO:0000256" key="6">
    <source>
        <dbReference type="ARBA" id="ARBA00023069"/>
    </source>
</evidence>
<dbReference type="OMA" id="LAMVMDE"/>
<evidence type="ECO:0000256" key="3">
    <source>
        <dbReference type="ARBA" id="ARBA00022490"/>
    </source>
</evidence>
<dbReference type="InterPro" id="IPR000435">
    <property type="entry name" value="Tektins"/>
</dbReference>
<comment type="subcellular location">
    <subcellularLocation>
        <location evidence="10">Cytoplasm</location>
        <location evidence="10">Cytoskeleton</location>
        <location evidence="10">Cilium axoneme</location>
    </subcellularLocation>
    <subcellularLocation>
        <location evidence="1">Cytoplasm</location>
        <location evidence="1">Cytoskeleton</location>
        <location evidence="1">Flagellum axoneme</location>
    </subcellularLocation>
</comment>
<accession>A0A1X7TYF8</accession>
<evidence type="ECO:0000256" key="12">
    <source>
        <dbReference type="SAM" id="MobiDB-lite"/>
    </source>
</evidence>
<dbReference type="PRINTS" id="PR00511">
    <property type="entry name" value="TEKTIN"/>
</dbReference>
<keyword evidence="4 10" id="KW-0282">Flagellum</keyword>
<sequence length="401" mass="46875">MAKLMPSPTKYHPSEWHTSNKTNYKQSETERTRSERLRSECNRLSNEVQQTTFRVQKEVEHKLSQRIDDITFWKEELEKKIKQTSDEIEAVINMKIELEKNLEATNFPLEVTKRCLMFRENRQAIDLVHDEVEIQLMKEMEVIEGVQCLLQKTHDEALEQLRLLRSCKYKLEKDTKDKFGALHIDKECATLTDTSPGIRFSPAASVDIQTKSILPVEWQDISDVNICKAEQERISSTTLRGVISSILSQTKQDMMRQREIVNEAFYKRIQEVTDAKVNLEAHLKEVIKEIASQEQNIASLQQAIHDKTGPMQLSQTRLDLRSYRPNNELVRDPAQYELAFEVKEIEFTIQKLQEHYLEAQATLKKLNRNQLVLEEDISIKTLSLSIDNDQCMSLRRQMHTK</sequence>
<keyword evidence="6 10" id="KW-0969">Cilium</keyword>
<comment type="similarity">
    <text evidence="2 10">Belongs to the tektin family.</text>
</comment>
<dbReference type="PANTHER" id="PTHR19960">
    <property type="entry name" value="TEKTIN"/>
    <property type="match status" value="1"/>
</dbReference>
<dbReference type="EnsemblMetazoa" id="XM_003389395.3">
    <property type="protein sequence ID" value="XP_003389443.1"/>
    <property type="gene ID" value="LOC100632256"/>
</dbReference>
<keyword evidence="7" id="KW-0206">Cytoskeleton</keyword>
<feature type="coiled-coil region" evidence="11">
    <location>
        <begin position="269"/>
        <end position="303"/>
    </location>
</feature>
<feature type="region of interest" description="Disordered" evidence="12">
    <location>
        <begin position="1"/>
        <end position="38"/>
    </location>
</feature>
<evidence type="ECO:0000256" key="4">
    <source>
        <dbReference type="ARBA" id="ARBA00022846"/>
    </source>
</evidence>
<dbReference type="InParanoid" id="A0A1X7TYF8"/>
<evidence type="ECO:0000256" key="1">
    <source>
        <dbReference type="ARBA" id="ARBA00004611"/>
    </source>
</evidence>
<dbReference type="STRING" id="400682.A0A1X7TYF8"/>
<dbReference type="Proteomes" id="UP000007879">
    <property type="component" value="Unassembled WGS sequence"/>
</dbReference>
<comment type="function">
    <text evidence="9">Microtubule inner protein (MIP) part of the dynein-decorated doublet microtubules (DMTs) in cilia and flagellar axoneme. Forms filamentous polymers in the walls of ciliary and flagellar microtubules.</text>
</comment>
<evidence type="ECO:0000313" key="14">
    <source>
        <dbReference type="Proteomes" id="UP000007879"/>
    </source>
</evidence>
<dbReference type="AlphaFoldDB" id="A0A1X7TYF8"/>
<dbReference type="PANTHER" id="PTHR19960:SF25">
    <property type="entry name" value="TEKTIN-1"/>
    <property type="match status" value="1"/>
</dbReference>
<dbReference type="eggNOG" id="KOG2685">
    <property type="taxonomic scope" value="Eukaryota"/>
</dbReference>